<evidence type="ECO:0000313" key="2">
    <source>
        <dbReference type="Proteomes" id="UP001241377"/>
    </source>
</evidence>
<organism evidence="1 2">
    <name type="scientific">Naganishia cerealis</name>
    <dbReference type="NCBI Taxonomy" id="610337"/>
    <lineage>
        <taxon>Eukaryota</taxon>
        <taxon>Fungi</taxon>
        <taxon>Dikarya</taxon>
        <taxon>Basidiomycota</taxon>
        <taxon>Agaricomycotina</taxon>
        <taxon>Tremellomycetes</taxon>
        <taxon>Filobasidiales</taxon>
        <taxon>Filobasidiaceae</taxon>
        <taxon>Naganishia</taxon>
    </lineage>
</organism>
<protein>
    <submittedName>
        <fullName evidence="1">Uncharacterized protein</fullName>
    </submittedName>
</protein>
<proteinExistence type="predicted"/>
<evidence type="ECO:0000313" key="1">
    <source>
        <dbReference type="EMBL" id="KAJ9103571.1"/>
    </source>
</evidence>
<name>A0ACC2VY76_9TREE</name>
<keyword evidence="2" id="KW-1185">Reference proteome</keyword>
<dbReference type="EMBL" id="JASBWR010000045">
    <property type="protein sequence ID" value="KAJ9103571.1"/>
    <property type="molecule type" value="Genomic_DNA"/>
</dbReference>
<sequence length="390" mass="42088">MQFKFSVLFSVATYLVASVAGAAVPNLEERDSKFLLISFEKIQGSANSLVVTKRGIYPNDLLNERIYYITYLDIGSNKQSIGVDIDTGSSDLWVPDVNAGGPHGSWDYGSYNPGQSSTARNTGEPFQIGYVDGTQIEGTYYEDTVSLGNSVQATIKNFQFADATTTTLAYGIFGIGRDLDETTQPSVYPNFLDRLKSDGLIATKGYSIFLNEAGASQGTVIFGGKDLDKIDGPLVAQPIVNDQTLAITLGSVTVNGQTFQSGDDSVLDTGTTTAAFTRELGDNIFSNYDNARFNGDLGVWLVDSDANIDQPVTFNFNGISITTSLASAYTNDVIDKYGNSYGPGFNIIEYNFNLLGDIFLSQAYVVYNYDANTVSIAKAKFTSSSNQVPL</sequence>
<accession>A0ACC2VY76</accession>
<gene>
    <name evidence="1" type="ORF">QFC19_004339</name>
</gene>
<comment type="caution">
    <text evidence="1">The sequence shown here is derived from an EMBL/GenBank/DDBJ whole genome shotgun (WGS) entry which is preliminary data.</text>
</comment>
<dbReference type="Proteomes" id="UP001241377">
    <property type="component" value="Unassembled WGS sequence"/>
</dbReference>
<reference evidence="1" key="1">
    <citation type="submission" date="2023-04" db="EMBL/GenBank/DDBJ databases">
        <title>Draft Genome sequencing of Naganishia species isolated from polar environments using Oxford Nanopore Technology.</title>
        <authorList>
            <person name="Leo P."/>
            <person name="Venkateswaran K."/>
        </authorList>
    </citation>
    <scope>NUCLEOTIDE SEQUENCE</scope>
    <source>
        <strain evidence="1">MNA-CCFEE 5261</strain>
    </source>
</reference>